<organism evidence="2 3">
    <name type="scientific">Microbacterium invictum</name>
    <dbReference type="NCBI Taxonomy" id="515415"/>
    <lineage>
        <taxon>Bacteria</taxon>
        <taxon>Bacillati</taxon>
        <taxon>Actinomycetota</taxon>
        <taxon>Actinomycetes</taxon>
        <taxon>Micrococcales</taxon>
        <taxon>Microbacteriaceae</taxon>
        <taxon>Microbacterium</taxon>
    </lineage>
</organism>
<dbReference type="EMBL" id="JACIFH010000001">
    <property type="protein sequence ID" value="MBB4138901.1"/>
    <property type="molecule type" value="Genomic_DNA"/>
</dbReference>
<keyword evidence="1" id="KW-0812">Transmembrane</keyword>
<gene>
    <name evidence="2" type="ORF">BKA10_000695</name>
</gene>
<evidence type="ECO:0000313" key="2">
    <source>
        <dbReference type="EMBL" id="MBB4138901.1"/>
    </source>
</evidence>
<name>A0AA40VKY7_9MICO</name>
<protein>
    <submittedName>
        <fullName evidence="2">Uncharacterized protein</fullName>
    </submittedName>
</protein>
<evidence type="ECO:0000313" key="3">
    <source>
        <dbReference type="Proteomes" id="UP000549113"/>
    </source>
</evidence>
<keyword evidence="1" id="KW-0472">Membrane</keyword>
<feature type="transmembrane region" description="Helical" evidence="1">
    <location>
        <begin position="108"/>
        <end position="134"/>
    </location>
</feature>
<keyword evidence="3" id="KW-1185">Reference proteome</keyword>
<accession>A0AA40VKY7</accession>
<proteinExistence type="predicted"/>
<dbReference type="RefSeq" id="WP_206686514.1">
    <property type="nucleotide sequence ID" value="NZ_BAABCO010000001.1"/>
</dbReference>
<sequence>MSSTVVREASATERAVIPPADRFMRRLLRVSSTDKRVVGSAHRAFRVAILVSAVRCLITYLAIPILIPIAAVAGLVAAPLSIALCLFAFVNGVISVRRFWIANHRYRWMYTNFMAVVFAVLAVTLVIDIGGLVAGA</sequence>
<keyword evidence="1" id="KW-1133">Transmembrane helix</keyword>
<evidence type="ECO:0000256" key="1">
    <source>
        <dbReference type="SAM" id="Phobius"/>
    </source>
</evidence>
<feature type="transmembrane region" description="Helical" evidence="1">
    <location>
        <begin position="44"/>
        <end position="63"/>
    </location>
</feature>
<dbReference type="AlphaFoldDB" id="A0AA40VKY7"/>
<comment type="caution">
    <text evidence="2">The sequence shown here is derived from an EMBL/GenBank/DDBJ whole genome shotgun (WGS) entry which is preliminary data.</text>
</comment>
<feature type="transmembrane region" description="Helical" evidence="1">
    <location>
        <begin position="69"/>
        <end position="96"/>
    </location>
</feature>
<dbReference type="Proteomes" id="UP000549113">
    <property type="component" value="Unassembled WGS sequence"/>
</dbReference>
<reference evidence="2 3" key="1">
    <citation type="submission" date="2020-08" db="EMBL/GenBank/DDBJ databases">
        <title>Sequencing the genomes of 1000 actinobacteria strains.</title>
        <authorList>
            <person name="Klenk H.-P."/>
        </authorList>
    </citation>
    <scope>NUCLEOTIDE SEQUENCE [LARGE SCALE GENOMIC DNA]</scope>
    <source>
        <strain evidence="2 3">DSM 19600</strain>
    </source>
</reference>